<evidence type="ECO:0000256" key="3">
    <source>
        <dbReference type="ARBA" id="ARBA00023136"/>
    </source>
</evidence>
<name>A0A9E2S8W9_9BACT</name>
<proteinExistence type="predicted"/>
<keyword evidence="2" id="KW-0732">Signal</keyword>
<evidence type="ECO:0000256" key="1">
    <source>
        <dbReference type="ARBA" id="ARBA00004442"/>
    </source>
</evidence>
<dbReference type="AlphaFoldDB" id="A0A9E2S8W9"/>
<dbReference type="RefSeq" id="WP_217790408.1">
    <property type="nucleotide sequence ID" value="NZ_JAHSPG010000003.1"/>
</dbReference>
<evidence type="ECO:0000256" key="2">
    <source>
        <dbReference type="ARBA" id="ARBA00022729"/>
    </source>
</evidence>
<sequence length="561" mass="62715">MKIIRYKNYLGTLILAIAALSSCKKSFLDRPPEDAVSDVNFYQTDDQVAAATSLLYSQVWFDYNDKAMYNLGDFRGGSAFSAWNDRGNVMFNTTGDNGENSASWRAFYVVVAQANLTMNNINTIAGPKVTAGAKKIAIAEARFMRSLAYRFLVMNWGAVPIIENNTKQLFDTSIRRATVPSVWRFITSEMRAAAADLPLAASEPGRLTKWSAEGMLARFYLTRAGVESTGGSRNQQFLDSAKYYAADVIEHSGKKLLDSYDNLFKYPYDNNNESLFELEWVFSGSSVWGTANSMPEYLAYSPDISFGGWGGDKGATWWLLSQYDGFALQPDGTLKGRTVDQRLHATFMLPGFSYPEITKMTDKTKLIFPFTGTDNNFLSVKKYVIGSPIDLAGIASQQHYPNDTYMMRLAELYLIYAEATIGNGASTSDATAIAYFNAVHQRAGLPQYVVGGNNGSGPLTLEKVWSERFKEFAMEGMAWYDIVSLHYWNPQKAYDMLNAQDRGLFFAKPDQMPNPTLWTFNKTSWFNERQVVASDGNFLLPIPNAELAQAPNLKEPPVDYK</sequence>
<protein>
    <submittedName>
        <fullName evidence="7">RagB/SusD family nutrient uptake outer membrane protein</fullName>
    </submittedName>
</protein>
<dbReference type="InterPro" id="IPR033985">
    <property type="entry name" value="SusD-like_N"/>
</dbReference>
<feature type="domain" description="SusD-like N-terminal" evidence="6">
    <location>
        <begin position="79"/>
        <end position="221"/>
    </location>
</feature>
<accession>A0A9E2S8W9</accession>
<dbReference type="InterPro" id="IPR012944">
    <property type="entry name" value="SusD_RagB_dom"/>
</dbReference>
<dbReference type="PROSITE" id="PS51257">
    <property type="entry name" value="PROKAR_LIPOPROTEIN"/>
    <property type="match status" value="1"/>
</dbReference>
<keyword evidence="3" id="KW-0472">Membrane</keyword>
<evidence type="ECO:0000256" key="4">
    <source>
        <dbReference type="ARBA" id="ARBA00023237"/>
    </source>
</evidence>
<evidence type="ECO:0000259" key="6">
    <source>
        <dbReference type="Pfam" id="PF14322"/>
    </source>
</evidence>
<feature type="domain" description="RagB/SusD" evidence="5">
    <location>
        <begin position="314"/>
        <end position="555"/>
    </location>
</feature>
<gene>
    <name evidence="7" type="ORF">KTO63_06370</name>
</gene>
<evidence type="ECO:0000313" key="8">
    <source>
        <dbReference type="Proteomes" id="UP000812270"/>
    </source>
</evidence>
<evidence type="ECO:0000259" key="5">
    <source>
        <dbReference type="Pfam" id="PF07980"/>
    </source>
</evidence>
<dbReference type="GO" id="GO:0009279">
    <property type="term" value="C:cell outer membrane"/>
    <property type="evidence" value="ECO:0007669"/>
    <property type="project" value="UniProtKB-SubCell"/>
</dbReference>
<keyword evidence="4" id="KW-0998">Cell outer membrane</keyword>
<dbReference type="EMBL" id="JAHSPG010000003">
    <property type="protein sequence ID" value="MBV4356769.1"/>
    <property type="molecule type" value="Genomic_DNA"/>
</dbReference>
<dbReference type="Pfam" id="PF14322">
    <property type="entry name" value="SusD-like_3"/>
    <property type="match status" value="1"/>
</dbReference>
<evidence type="ECO:0000313" key="7">
    <source>
        <dbReference type="EMBL" id="MBV4356769.1"/>
    </source>
</evidence>
<keyword evidence="8" id="KW-1185">Reference proteome</keyword>
<dbReference type="Pfam" id="PF07980">
    <property type="entry name" value="SusD_RagB"/>
    <property type="match status" value="1"/>
</dbReference>
<organism evidence="7 8">
    <name type="scientific">Pinibacter aurantiacus</name>
    <dbReference type="NCBI Taxonomy" id="2851599"/>
    <lineage>
        <taxon>Bacteria</taxon>
        <taxon>Pseudomonadati</taxon>
        <taxon>Bacteroidota</taxon>
        <taxon>Chitinophagia</taxon>
        <taxon>Chitinophagales</taxon>
        <taxon>Chitinophagaceae</taxon>
        <taxon>Pinibacter</taxon>
    </lineage>
</organism>
<dbReference type="Proteomes" id="UP000812270">
    <property type="component" value="Unassembled WGS sequence"/>
</dbReference>
<comment type="caution">
    <text evidence="7">The sequence shown here is derived from an EMBL/GenBank/DDBJ whole genome shotgun (WGS) entry which is preliminary data.</text>
</comment>
<reference evidence="7" key="1">
    <citation type="submission" date="2021-06" db="EMBL/GenBank/DDBJ databases">
        <authorList>
            <person name="Huq M.A."/>
        </authorList>
    </citation>
    <scope>NUCLEOTIDE SEQUENCE</scope>
    <source>
        <strain evidence="7">MAH-26</strain>
    </source>
</reference>
<comment type="subcellular location">
    <subcellularLocation>
        <location evidence="1">Cell outer membrane</location>
    </subcellularLocation>
</comment>